<comment type="function">
    <text evidence="1 9">Catalyzes the transfer of a ribosyl phosphate group from 5-phosphoribose 1-diphosphate to orotate, leading to the formation of orotidine monophosphate (OMP).</text>
</comment>
<keyword evidence="8 9" id="KW-0665">Pyrimidine biosynthesis</keyword>
<keyword evidence="12" id="KW-1185">Reference proteome</keyword>
<dbReference type="GO" id="GO:0000287">
    <property type="term" value="F:magnesium ion binding"/>
    <property type="evidence" value="ECO:0007669"/>
    <property type="project" value="UniProtKB-UniRule"/>
</dbReference>
<dbReference type="EMBL" id="CP004885">
    <property type="protein sequence ID" value="AGX86488.1"/>
    <property type="molecule type" value="Genomic_DNA"/>
</dbReference>
<dbReference type="HOGENOM" id="CLU_074878_0_1_4"/>
<evidence type="ECO:0000256" key="4">
    <source>
        <dbReference type="ARBA" id="ARBA00011738"/>
    </source>
</evidence>
<dbReference type="HAMAP" id="MF_01208">
    <property type="entry name" value="PyrE"/>
    <property type="match status" value="1"/>
</dbReference>
<dbReference type="OrthoDB" id="9779060at2"/>
<feature type="binding site" description="in other chain" evidence="9">
    <location>
        <position position="35"/>
    </location>
    <ligand>
        <name>5-phospho-alpha-D-ribose 1-diphosphate</name>
        <dbReference type="ChEBI" id="CHEBI:58017"/>
        <note>ligand shared between dimeric partners</note>
    </ligand>
</feature>
<feature type="binding site" evidence="9">
    <location>
        <position position="107"/>
    </location>
    <ligand>
        <name>5-phospho-alpha-D-ribose 1-diphosphate</name>
        <dbReference type="ChEBI" id="CHEBI:58017"/>
        <note>ligand shared between dimeric partners</note>
    </ligand>
</feature>
<dbReference type="GO" id="GO:0044205">
    <property type="term" value="P:'de novo' UMP biosynthetic process"/>
    <property type="evidence" value="ECO:0007669"/>
    <property type="project" value="UniProtKB-UniRule"/>
</dbReference>
<evidence type="ECO:0000256" key="8">
    <source>
        <dbReference type="ARBA" id="ARBA00022975"/>
    </source>
</evidence>
<dbReference type="Proteomes" id="UP000017184">
    <property type="component" value="Chromosome"/>
</dbReference>
<keyword evidence="6 9" id="KW-0328">Glycosyltransferase</keyword>
<evidence type="ECO:0000313" key="12">
    <source>
        <dbReference type="Proteomes" id="UP000017184"/>
    </source>
</evidence>
<protein>
    <recommendedName>
        <fullName evidence="5 9">Orotate phosphoribosyltransferase</fullName>
        <shortName evidence="9">OPRT</shortName>
        <shortName evidence="9">OPRTase</shortName>
        <ecNumber evidence="5 9">2.4.2.10</ecNumber>
    </recommendedName>
</protein>
<dbReference type="FunFam" id="3.40.50.2020:FF:000008">
    <property type="entry name" value="Orotate phosphoribosyltransferase"/>
    <property type="match status" value="1"/>
</dbReference>
<dbReference type="SUPFAM" id="SSF53271">
    <property type="entry name" value="PRTase-like"/>
    <property type="match status" value="1"/>
</dbReference>
<dbReference type="GO" id="GO:0004588">
    <property type="term" value="F:orotate phosphoribosyltransferase activity"/>
    <property type="evidence" value="ECO:0007669"/>
    <property type="project" value="UniProtKB-UniRule"/>
</dbReference>
<evidence type="ECO:0000256" key="1">
    <source>
        <dbReference type="ARBA" id="ARBA00003769"/>
    </source>
</evidence>
<dbReference type="AlphaFoldDB" id="U5N895"/>
<feature type="binding site" description="in other chain" evidence="9">
    <location>
        <position position="108"/>
    </location>
    <ligand>
        <name>5-phospho-alpha-D-ribose 1-diphosphate</name>
        <dbReference type="ChEBI" id="CHEBI:58017"/>
        <note>ligand shared between dimeric partners</note>
    </ligand>
</feature>
<gene>
    <name evidence="9 11" type="primary">pyrE</name>
    <name evidence="11" type="ORF">Cenrod_0365</name>
</gene>
<dbReference type="PANTHER" id="PTHR46683">
    <property type="entry name" value="OROTATE PHOSPHORIBOSYLTRANSFERASE 1-RELATED"/>
    <property type="match status" value="1"/>
</dbReference>
<dbReference type="CDD" id="cd06223">
    <property type="entry name" value="PRTases_typeI"/>
    <property type="match status" value="1"/>
</dbReference>
<dbReference type="RefSeq" id="WP_022771309.1">
    <property type="nucleotide sequence ID" value="NC_022576.1"/>
</dbReference>
<feature type="binding site" evidence="9">
    <location>
        <position position="113"/>
    </location>
    <ligand>
        <name>5-phospho-alpha-D-ribose 1-diphosphate</name>
        <dbReference type="ChEBI" id="CHEBI:58017"/>
        <note>ligand shared between dimeric partners</note>
    </ligand>
</feature>
<evidence type="ECO:0000256" key="6">
    <source>
        <dbReference type="ARBA" id="ARBA00022676"/>
    </source>
</evidence>
<evidence type="ECO:0000256" key="3">
    <source>
        <dbReference type="ARBA" id="ARBA00006340"/>
    </source>
</evidence>
<dbReference type="InterPro" id="IPR023031">
    <property type="entry name" value="OPRT"/>
</dbReference>
<feature type="domain" description="Phosphoribosyltransferase" evidence="10">
    <location>
        <begin position="59"/>
        <end position="167"/>
    </location>
</feature>
<evidence type="ECO:0000259" key="10">
    <source>
        <dbReference type="Pfam" id="PF00156"/>
    </source>
</evidence>
<dbReference type="EC" id="2.4.2.10" evidence="5 9"/>
<dbReference type="GO" id="GO:0046132">
    <property type="term" value="P:pyrimidine ribonucleoside biosynthetic process"/>
    <property type="evidence" value="ECO:0007669"/>
    <property type="project" value="TreeGrafter"/>
</dbReference>
<dbReference type="eggNOG" id="COG0461">
    <property type="taxonomic scope" value="Bacteria"/>
</dbReference>
<dbReference type="InterPro" id="IPR029057">
    <property type="entry name" value="PRTase-like"/>
</dbReference>
<feature type="binding site" evidence="9">
    <location>
        <begin position="43"/>
        <end position="44"/>
    </location>
    <ligand>
        <name>orotate</name>
        <dbReference type="ChEBI" id="CHEBI:30839"/>
    </ligand>
</feature>
<evidence type="ECO:0000256" key="7">
    <source>
        <dbReference type="ARBA" id="ARBA00022679"/>
    </source>
</evidence>
<comment type="cofactor">
    <cofactor evidence="9">
        <name>Mg(2+)</name>
        <dbReference type="ChEBI" id="CHEBI:18420"/>
    </cofactor>
</comment>
<sequence length="226" mass="25059">MNDATPPAVPDELAQEFVRFALECGVLRFGEFRTKAGRLSPYFFHAALFCDGARLDRLAQFYARRLLEEGVEFDVLFGSAYKGIPLAAALSVELARRGHNKPFAYHRKEAKDHGEGGLLIGAPLQGRVLIVDDVISAGSSVRECVSLIRQAGAIPSALLIALDRQERATEDGVQESAVRFVERSFGMQVVSIARLDDLLDHLRYSHDEVFAGVYDRVLAYRQRYGA</sequence>
<comment type="subunit">
    <text evidence="4 9">Homodimer.</text>
</comment>
<proteinExistence type="inferred from homology"/>
<feature type="binding site" description="in other chain" evidence="9">
    <location>
        <begin position="132"/>
        <end position="140"/>
    </location>
    <ligand>
        <name>5-phospho-alpha-D-ribose 1-diphosphate</name>
        <dbReference type="ChEBI" id="CHEBI:58017"/>
        <note>ligand shared between dimeric partners</note>
    </ligand>
</feature>
<comment type="catalytic activity">
    <reaction evidence="9">
        <text>orotidine 5'-phosphate + diphosphate = orotate + 5-phospho-alpha-D-ribose 1-diphosphate</text>
        <dbReference type="Rhea" id="RHEA:10380"/>
        <dbReference type="ChEBI" id="CHEBI:30839"/>
        <dbReference type="ChEBI" id="CHEBI:33019"/>
        <dbReference type="ChEBI" id="CHEBI:57538"/>
        <dbReference type="ChEBI" id="CHEBI:58017"/>
        <dbReference type="EC" id="2.4.2.10"/>
    </reaction>
</comment>
<dbReference type="GO" id="GO:0006207">
    <property type="term" value="P:'de novo' pyrimidine nucleobase biosynthetic process"/>
    <property type="evidence" value="ECO:0007669"/>
    <property type="project" value="TreeGrafter"/>
</dbReference>
<comment type="pathway">
    <text evidence="2 9">Pyrimidine metabolism; UMP biosynthesis via de novo pathway; UMP from orotate: step 1/2.</text>
</comment>
<keyword evidence="7 9" id="KW-0808">Transferase</keyword>
<evidence type="ECO:0000256" key="5">
    <source>
        <dbReference type="ARBA" id="ARBA00011971"/>
    </source>
</evidence>
<evidence type="ECO:0000313" key="11">
    <source>
        <dbReference type="EMBL" id="AGX86488.1"/>
    </source>
</evidence>
<dbReference type="InterPro" id="IPR004467">
    <property type="entry name" value="Or_phspho_trans_dom"/>
</dbReference>
<organism evidence="11 12">
    <name type="scientific">Candidatus Symbiobacter mobilis CR</name>
    <dbReference type="NCBI Taxonomy" id="946483"/>
    <lineage>
        <taxon>Bacteria</taxon>
        <taxon>Pseudomonadati</taxon>
        <taxon>Pseudomonadota</taxon>
        <taxon>Betaproteobacteria</taxon>
        <taxon>Burkholderiales</taxon>
        <taxon>Comamonadaceae</taxon>
    </lineage>
</organism>
<evidence type="ECO:0000256" key="9">
    <source>
        <dbReference type="HAMAP-Rule" id="MF_01208"/>
    </source>
</evidence>
<dbReference type="Gene3D" id="3.40.50.2020">
    <property type="match status" value="1"/>
</dbReference>
<dbReference type="PANTHER" id="PTHR46683:SF1">
    <property type="entry name" value="OROTATE PHOSPHORIBOSYLTRANSFERASE 1-RELATED"/>
    <property type="match status" value="1"/>
</dbReference>
<comment type="similarity">
    <text evidence="3 9">Belongs to the purine/pyrimidine phosphoribosyltransferase family. PyrE subfamily.</text>
</comment>
<name>U5N895_9BURK</name>
<dbReference type="STRING" id="946483.Cenrod_0365"/>
<feature type="binding site" evidence="9">
    <location>
        <position position="164"/>
    </location>
    <ligand>
        <name>orotate</name>
        <dbReference type="ChEBI" id="CHEBI:30839"/>
    </ligand>
</feature>
<dbReference type="KEGG" id="cbx:Cenrod_0365"/>
<dbReference type="GO" id="GO:0005737">
    <property type="term" value="C:cytoplasm"/>
    <property type="evidence" value="ECO:0007669"/>
    <property type="project" value="TreeGrafter"/>
</dbReference>
<reference evidence="11 12" key="1">
    <citation type="journal article" date="2013" name="Genome Biol.">
        <title>Genomic analysis reveals key aspects of prokaryotic symbiosis in the phototrophic consortium "Chlorochromatium aggregatum".</title>
        <authorList>
            <person name="Liu Z."/>
            <person name="Muller J."/>
            <person name="Li T."/>
            <person name="Alvey R.M."/>
            <person name="Vogl K."/>
            <person name="Frigaard N.U."/>
            <person name="Rockwell N.C."/>
            <person name="Boyd E.S."/>
            <person name="Tomsho L.P."/>
            <person name="Schuster S.C."/>
            <person name="Henke P."/>
            <person name="Rohde M."/>
            <person name="Overmann J."/>
            <person name="Bryant D.A."/>
        </authorList>
    </citation>
    <scope>NUCLEOTIDE SEQUENCE [LARGE SCALE GENOMIC DNA]</scope>
    <source>
        <strain evidence="11">CR</strain>
    </source>
</reference>
<dbReference type="NCBIfam" id="TIGR00336">
    <property type="entry name" value="pyrE"/>
    <property type="match status" value="1"/>
</dbReference>
<dbReference type="Pfam" id="PF00156">
    <property type="entry name" value="Pribosyltran"/>
    <property type="match status" value="1"/>
</dbReference>
<feature type="binding site" evidence="9">
    <location>
        <position position="111"/>
    </location>
    <ligand>
        <name>5-phospho-alpha-D-ribose 1-diphosphate</name>
        <dbReference type="ChEBI" id="CHEBI:58017"/>
        <note>ligand shared between dimeric partners</note>
    </ligand>
</feature>
<accession>U5N895</accession>
<dbReference type="PATRIC" id="fig|946483.4.peg.370"/>
<feature type="binding site" description="in other chain" evidence="9">
    <location>
        <begin position="81"/>
        <end position="82"/>
    </location>
    <ligand>
        <name>5-phospho-alpha-D-ribose 1-diphosphate</name>
        <dbReference type="ChEBI" id="CHEBI:58017"/>
        <note>ligand shared between dimeric partners</note>
    </ligand>
</feature>
<evidence type="ECO:0000256" key="2">
    <source>
        <dbReference type="ARBA" id="ARBA00004889"/>
    </source>
</evidence>
<dbReference type="UniPathway" id="UPA00070">
    <property type="reaction ID" value="UER00119"/>
</dbReference>
<dbReference type="InterPro" id="IPR000836">
    <property type="entry name" value="PRTase_dom"/>
</dbReference>
<keyword evidence="9" id="KW-0460">Magnesium</keyword>
<feature type="binding site" evidence="9">
    <location>
        <position position="136"/>
    </location>
    <ligand>
        <name>orotate</name>
        <dbReference type="ChEBI" id="CHEBI:30839"/>
    </ligand>
</feature>